<name>A0ACC2GTX5_DALPE</name>
<keyword evidence="2" id="KW-1185">Reference proteome</keyword>
<protein>
    <submittedName>
        <fullName evidence="1">Uncharacterized protein</fullName>
    </submittedName>
</protein>
<reference evidence="1" key="1">
    <citation type="submission" date="2021-05" db="EMBL/GenBank/DDBJ databases">
        <authorList>
            <person name="Pan Q."/>
            <person name="Jouanno E."/>
            <person name="Zahm M."/>
            <person name="Klopp C."/>
            <person name="Cabau C."/>
            <person name="Louis A."/>
            <person name="Berthelot C."/>
            <person name="Parey E."/>
            <person name="Roest Crollius H."/>
            <person name="Montfort J."/>
            <person name="Robinson-Rechavi M."/>
            <person name="Bouchez O."/>
            <person name="Lampietro C."/>
            <person name="Lopez Roques C."/>
            <person name="Donnadieu C."/>
            <person name="Postlethwait J."/>
            <person name="Bobe J."/>
            <person name="Dillon D."/>
            <person name="Chandos A."/>
            <person name="von Hippel F."/>
            <person name="Guiguen Y."/>
        </authorList>
    </citation>
    <scope>NUCLEOTIDE SEQUENCE</scope>
    <source>
        <strain evidence="1">YG-Jan2019</strain>
    </source>
</reference>
<sequence>MRRQLERLKTVKTMNAAKARLQVYEQEFDSDEEISELLHSKRSLANSVCRESLQLETTLRTLGRQYQRELARVCGAQLKVKSALDRLGGRLGGTAHARRSTAVHATTGPAKLGLLHMSGPLPPKL</sequence>
<proteinExistence type="predicted"/>
<organism evidence="1 2">
    <name type="scientific">Dallia pectoralis</name>
    <name type="common">Alaska blackfish</name>
    <dbReference type="NCBI Taxonomy" id="75939"/>
    <lineage>
        <taxon>Eukaryota</taxon>
        <taxon>Metazoa</taxon>
        <taxon>Chordata</taxon>
        <taxon>Craniata</taxon>
        <taxon>Vertebrata</taxon>
        <taxon>Euteleostomi</taxon>
        <taxon>Actinopterygii</taxon>
        <taxon>Neopterygii</taxon>
        <taxon>Teleostei</taxon>
        <taxon>Protacanthopterygii</taxon>
        <taxon>Esociformes</taxon>
        <taxon>Umbridae</taxon>
        <taxon>Dallia</taxon>
    </lineage>
</organism>
<accession>A0ACC2GTX5</accession>
<evidence type="ECO:0000313" key="1">
    <source>
        <dbReference type="EMBL" id="KAJ8006878.1"/>
    </source>
</evidence>
<evidence type="ECO:0000313" key="2">
    <source>
        <dbReference type="Proteomes" id="UP001157502"/>
    </source>
</evidence>
<comment type="caution">
    <text evidence="1">The sequence shown here is derived from an EMBL/GenBank/DDBJ whole genome shotgun (WGS) entry which is preliminary data.</text>
</comment>
<dbReference type="Proteomes" id="UP001157502">
    <property type="component" value="Chromosome 9"/>
</dbReference>
<dbReference type="EMBL" id="CM055736">
    <property type="protein sequence ID" value="KAJ8006878.1"/>
    <property type="molecule type" value="Genomic_DNA"/>
</dbReference>
<gene>
    <name evidence="1" type="ORF">DPEC_G00111790</name>
</gene>